<dbReference type="PANTHER" id="PTHR31614">
    <property type="entry name" value="PROTEIN DOWNSTREAM OF FLC-RELATED"/>
    <property type="match status" value="1"/>
</dbReference>
<dbReference type="InterPro" id="IPR006041">
    <property type="entry name" value="Pollen_Ole_e1_allergen"/>
</dbReference>
<comment type="similarity">
    <text evidence="1">Belongs to the Ole e I family.</text>
</comment>
<evidence type="ECO:0000256" key="2">
    <source>
        <dbReference type="ARBA" id="ARBA00023157"/>
    </source>
</evidence>
<keyword evidence="2" id="KW-1015">Disulfide bond</keyword>
<dbReference type="Pfam" id="PF01190">
    <property type="entry name" value="Pollen_Ole_e_1"/>
    <property type="match status" value="1"/>
</dbReference>
<evidence type="ECO:0000256" key="3">
    <source>
        <dbReference type="SAM" id="SignalP"/>
    </source>
</evidence>
<reference evidence="4" key="1">
    <citation type="submission" date="2001-06" db="EMBL/GenBank/DDBJ databases">
        <authorList>
            <person name="Ko C.-W."/>
            <person name="Wang C.-S."/>
        </authorList>
    </citation>
    <scope>NUCLEOTIDE SEQUENCE</scope>
</reference>
<feature type="signal peptide" evidence="3">
    <location>
        <begin position="1"/>
        <end position="22"/>
    </location>
</feature>
<evidence type="ECO:0000313" key="4">
    <source>
        <dbReference type="EMBL" id="AAN76546.1"/>
    </source>
</evidence>
<feature type="chain" id="PRO_5004306919" evidence="3">
    <location>
        <begin position="23"/>
        <end position="160"/>
    </location>
</feature>
<keyword evidence="3" id="KW-0732">Signal</keyword>
<evidence type="ECO:0000256" key="1">
    <source>
        <dbReference type="ARBA" id="ARBA00010049"/>
    </source>
</evidence>
<name>Q8GZS2_LILLO</name>
<dbReference type="EMBL" id="AF393475">
    <property type="protein sequence ID" value="AAN76546.1"/>
    <property type="molecule type" value="mRNA"/>
</dbReference>
<proteinExistence type="evidence at transcript level"/>
<organism evidence="4">
    <name type="scientific">Lilium longiflorum</name>
    <name type="common">Trumpet lily</name>
    <dbReference type="NCBI Taxonomy" id="4690"/>
    <lineage>
        <taxon>Eukaryota</taxon>
        <taxon>Viridiplantae</taxon>
        <taxon>Streptophyta</taxon>
        <taxon>Embryophyta</taxon>
        <taxon>Tracheophyta</taxon>
        <taxon>Spermatophyta</taxon>
        <taxon>Magnoliopsida</taxon>
        <taxon>Liliopsida</taxon>
        <taxon>Liliales</taxon>
        <taxon>Liliaceae</taxon>
        <taxon>Lilium</taxon>
    </lineage>
</organism>
<dbReference type="PANTHER" id="PTHR31614:SF5">
    <property type="entry name" value="ALLERGEN-LIKE PROTEIN BRSN20"/>
    <property type="match status" value="1"/>
</dbReference>
<protein>
    <submittedName>
        <fullName evidence="4">LLP-B3 protein</fullName>
    </submittedName>
</protein>
<sequence>MSKLYFLAFVAVASLSFRLSLADPNPTFIVEGRVYCDSCRAGFETNITTYIEGAKVKLECRHFDNDSIAHTVEGVTNSTGTYSIQLENDHESEICEVVLVSSPIFDCNEIDYDRDRARVTLTNNNGIDSPIRYANSLGFLQEQPDIICGDLLKAYGIADP</sequence>
<dbReference type="AlphaFoldDB" id="Q8GZS2"/>
<accession>Q8GZS2</accession>